<gene>
    <name evidence="1" type="ORF">OWV82_001464</name>
</gene>
<proteinExistence type="predicted"/>
<name>A0ACC1YYG5_MELAZ</name>
<evidence type="ECO:0000313" key="2">
    <source>
        <dbReference type="Proteomes" id="UP001164539"/>
    </source>
</evidence>
<dbReference type="EMBL" id="CM051394">
    <property type="protein sequence ID" value="KAJ4728553.1"/>
    <property type="molecule type" value="Genomic_DNA"/>
</dbReference>
<accession>A0ACC1YYG5</accession>
<organism evidence="1 2">
    <name type="scientific">Melia azedarach</name>
    <name type="common">Chinaberry tree</name>
    <dbReference type="NCBI Taxonomy" id="155640"/>
    <lineage>
        <taxon>Eukaryota</taxon>
        <taxon>Viridiplantae</taxon>
        <taxon>Streptophyta</taxon>
        <taxon>Embryophyta</taxon>
        <taxon>Tracheophyta</taxon>
        <taxon>Spermatophyta</taxon>
        <taxon>Magnoliopsida</taxon>
        <taxon>eudicotyledons</taxon>
        <taxon>Gunneridae</taxon>
        <taxon>Pentapetalae</taxon>
        <taxon>rosids</taxon>
        <taxon>malvids</taxon>
        <taxon>Sapindales</taxon>
        <taxon>Meliaceae</taxon>
        <taxon>Melia</taxon>
    </lineage>
</organism>
<comment type="caution">
    <text evidence="1">The sequence shown here is derived from an EMBL/GenBank/DDBJ whole genome shotgun (WGS) entry which is preliminary data.</text>
</comment>
<reference evidence="1 2" key="1">
    <citation type="journal article" date="2023" name="Science">
        <title>Complex scaffold remodeling in plant triterpene biosynthesis.</title>
        <authorList>
            <person name="De La Pena R."/>
            <person name="Hodgson H."/>
            <person name="Liu J.C."/>
            <person name="Stephenson M.J."/>
            <person name="Martin A.C."/>
            <person name="Owen C."/>
            <person name="Harkess A."/>
            <person name="Leebens-Mack J."/>
            <person name="Jimenez L.E."/>
            <person name="Osbourn A."/>
            <person name="Sattely E.S."/>
        </authorList>
    </citation>
    <scope>NUCLEOTIDE SEQUENCE [LARGE SCALE GENOMIC DNA]</scope>
    <source>
        <strain evidence="2">cv. JPN11</strain>
        <tissue evidence="1">Leaf</tissue>
    </source>
</reference>
<evidence type="ECO:0000313" key="1">
    <source>
        <dbReference type="EMBL" id="KAJ4728553.1"/>
    </source>
</evidence>
<protein>
    <submittedName>
        <fullName evidence="1">Dimerizations</fullName>
    </submittedName>
</protein>
<keyword evidence="2" id="KW-1185">Reference proteome</keyword>
<dbReference type="Proteomes" id="UP001164539">
    <property type="component" value="Chromosome 1"/>
</dbReference>
<sequence length="696" mass="77023">MSEENLEEWDAAFLEQVEQVIQAKERSLSSSTANISYLPTQPPNPLNNAFISYSPPRELSQRVAAVDQAAHLNSFDPASNDIFANSSASTDNAKDLEILRLTRELGRVSKQLSELEHECSELKKEKTEKELLKLASAKNDEKVANNHNSKCKNLNYEVLAVDHHGVPRQFQNEKDPDVQVGPRINTASSSCKAIGVQVDLTSHLELPEKLRAIWGSRRDQKLGKSLISKLLVDCAVEFHVLFGCTGRNTSSRMMDSLAVESSDLALQLHSQSYPSSEAAKISPLFSMLMKISNGMTPPEALLEPLLDLCCVDNVTVVNKSLRILHMFLKQLLSLERKVEERDNVTVEGIISRSNIGDLRGPYTAKDSPFCFSGNEASSVGCIPSGIRFSGAETVCKKGLWSPDKITSGSCINWVSVFELMHQTTMKVTDECVRSEAISIMNMIVMSSYAYIDREKFGQNLVFESISQVLKREAGLRVQREAVRLLYLLLNCPKIFATFCSGCKKEENAGAAEEIHANPLPSKGFCMILEGLTECIRSHGNSVQDLELRRNAIIVIAFIVSSGGSGVEIISSQKLCGEANFLMLLLQELVSEIDFEAAACTVPADVFRARTLLIREILILLNRLVSNPAYSSVVLRVLTNSRDIASLTIDVATRLSRKVGTCDQSDTISRQMRESEVVDLGQIFRKRVFTYLGDNIS</sequence>